<comment type="similarity">
    <text evidence="1">Belongs to the PPR family. PCMP-H subfamily.</text>
</comment>
<dbReference type="InterPro" id="IPR002885">
    <property type="entry name" value="PPR_rpt"/>
</dbReference>
<keyword evidence="6" id="KW-1185">Reference proteome</keyword>
<accession>A0A7J7MCP4</accession>
<dbReference type="OrthoDB" id="1868231at2759"/>
<dbReference type="FunFam" id="1.25.40.10:FF:002130">
    <property type="entry name" value="Pentatricopeptide repeat-containing protein mitochondrial"/>
    <property type="match status" value="1"/>
</dbReference>
<dbReference type="GO" id="GO:0009451">
    <property type="term" value="P:RNA modification"/>
    <property type="evidence" value="ECO:0007669"/>
    <property type="project" value="InterPro"/>
</dbReference>
<dbReference type="InterPro" id="IPR046848">
    <property type="entry name" value="E_motif"/>
</dbReference>
<feature type="domain" description="DYW" evidence="4">
    <location>
        <begin position="834"/>
        <end position="924"/>
    </location>
</feature>
<dbReference type="Pfam" id="PF14432">
    <property type="entry name" value="DYW_deaminase"/>
    <property type="match status" value="1"/>
</dbReference>
<dbReference type="Proteomes" id="UP000541444">
    <property type="component" value="Unassembled WGS sequence"/>
</dbReference>
<keyword evidence="2" id="KW-0677">Repeat</keyword>
<feature type="repeat" description="PPR" evidence="3">
    <location>
        <begin position="37"/>
        <end position="67"/>
    </location>
</feature>
<evidence type="ECO:0000256" key="3">
    <source>
        <dbReference type="PROSITE-ProRule" id="PRU00708"/>
    </source>
</evidence>
<protein>
    <recommendedName>
        <fullName evidence="4">DYW domain-containing protein</fullName>
    </recommendedName>
</protein>
<dbReference type="FunFam" id="1.25.40.10:FF:002148">
    <property type="entry name" value="Pentatricopeptide repeat-containing protein At2g29760, chloroplastic"/>
    <property type="match status" value="1"/>
</dbReference>
<dbReference type="EMBL" id="JACGCM010001627">
    <property type="protein sequence ID" value="KAF6152508.1"/>
    <property type="molecule type" value="Genomic_DNA"/>
</dbReference>
<dbReference type="GO" id="GO:0008270">
    <property type="term" value="F:zinc ion binding"/>
    <property type="evidence" value="ECO:0007669"/>
    <property type="project" value="InterPro"/>
</dbReference>
<dbReference type="PROSITE" id="PS51375">
    <property type="entry name" value="PPR"/>
    <property type="match status" value="9"/>
</dbReference>
<dbReference type="PANTHER" id="PTHR47926">
    <property type="entry name" value="PENTATRICOPEPTIDE REPEAT-CONTAINING PROTEIN"/>
    <property type="match status" value="1"/>
</dbReference>
<dbReference type="Pfam" id="PF13041">
    <property type="entry name" value="PPR_2"/>
    <property type="match status" value="2"/>
</dbReference>
<feature type="repeat" description="PPR" evidence="3">
    <location>
        <begin position="519"/>
        <end position="553"/>
    </location>
</feature>
<feature type="repeat" description="PPR" evidence="3">
    <location>
        <begin position="99"/>
        <end position="133"/>
    </location>
</feature>
<dbReference type="Pfam" id="PF12854">
    <property type="entry name" value="PPR_1"/>
    <property type="match status" value="1"/>
</dbReference>
<dbReference type="GO" id="GO:0048731">
    <property type="term" value="P:system development"/>
    <property type="evidence" value="ECO:0007669"/>
    <property type="project" value="UniProtKB-ARBA"/>
</dbReference>
<gene>
    <name evidence="5" type="ORF">GIB67_023202</name>
</gene>
<evidence type="ECO:0000259" key="4">
    <source>
        <dbReference type="Pfam" id="PF14432"/>
    </source>
</evidence>
<dbReference type="InterPro" id="IPR046960">
    <property type="entry name" value="PPR_At4g14850-like_plant"/>
</dbReference>
<dbReference type="Pfam" id="PF20431">
    <property type="entry name" value="E_motif"/>
    <property type="match status" value="1"/>
</dbReference>
<feature type="repeat" description="PPR" evidence="3">
    <location>
        <begin position="68"/>
        <end position="98"/>
    </location>
</feature>
<dbReference type="GO" id="GO:0003723">
    <property type="term" value="F:RNA binding"/>
    <property type="evidence" value="ECO:0007669"/>
    <property type="project" value="InterPro"/>
</dbReference>
<dbReference type="PANTHER" id="PTHR47926:SF533">
    <property type="entry name" value="DYW DOMAIN-CONTAINING PROTEIN"/>
    <property type="match status" value="1"/>
</dbReference>
<organism evidence="5 6">
    <name type="scientific">Kingdonia uniflora</name>
    <dbReference type="NCBI Taxonomy" id="39325"/>
    <lineage>
        <taxon>Eukaryota</taxon>
        <taxon>Viridiplantae</taxon>
        <taxon>Streptophyta</taxon>
        <taxon>Embryophyta</taxon>
        <taxon>Tracheophyta</taxon>
        <taxon>Spermatophyta</taxon>
        <taxon>Magnoliopsida</taxon>
        <taxon>Ranunculales</taxon>
        <taxon>Circaeasteraceae</taxon>
        <taxon>Kingdonia</taxon>
    </lineage>
</organism>
<reference evidence="5 6" key="1">
    <citation type="journal article" date="2020" name="IScience">
        <title>Genome Sequencing of the Endangered Kingdonia uniflora (Circaeasteraceae, Ranunculales) Reveals Potential Mechanisms of Evolutionary Specialization.</title>
        <authorList>
            <person name="Sun Y."/>
            <person name="Deng T."/>
            <person name="Zhang A."/>
            <person name="Moore M.J."/>
            <person name="Landis J.B."/>
            <person name="Lin N."/>
            <person name="Zhang H."/>
            <person name="Zhang X."/>
            <person name="Huang J."/>
            <person name="Zhang X."/>
            <person name="Sun H."/>
            <person name="Wang H."/>
        </authorList>
    </citation>
    <scope>NUCLEOTIDE SEQUENCE [LARGE SCALE GENOMIC DNA]</scope>
    <source>
        <strain evidence="5">TB1705</strain>
        <tissue evidence="5">Leaf</tissue>
    </source>
</reference>
<feature type="repeat" description="PPR" evidence="3">
    <location>
        <begin position="161"/>
        <end position="195"/>
    </location>
</feature>
<dbReference type="InterPro" id="IPR032867">
    <property type="entry name" value="DYW_dom"/>
</dbReference>
<dbReference type="SUPFAM" id="SSF48452">
    <property type="entry name" value="TPR-like"/>
    <property type="match status" value="1"/>
</dbReference>
<feature type="repeat" description="PPR" evidence="3">
    <location>
        <begin position="619"/>
        <end position="653"/>
    </location>
</feature>
<dbReference type="InterPro" id="IPR011990">
    <property type="entry name" value="TPR-like_helical_dom_sf"/>
</dbReference>
<name>A0A7J7MCP4_9MAGN</name>
<dbReference type="AlphaFoldDB" id="A0A7J7MCP4"/>
<evidence type="ECO:0000313" key="6">
    <source>
        <dbReference type="Proteomes" id="UP000541444"/>
    </source>
</evidence>
<evidence type="ECO:0000256" key="1">
    <source>
        <dbReference type="ARBA" id="ARBA00006643"/>
    </source>
</evidence>
<feature type="repeat" description="PPR" evidence="3">
    <location>
        <begin position="356"/>
        <end position="390"/>
    </location>
</feature>
<evidence type="ECO:0000256" key="2">
    <source>
        <dbReference type="ARBA" id="ARBA00022737"/>
    </source>
</evidence>
<sequence>MLLFKRKSFLTCCRHHLHYNRYLSASPLPDHQIPQTDLFLCNSRIEELCKLGKVEEARWVFNEMIQRSTFSWNVMINGYSRSGRIDEARTLFDVFIGKNVRTWTSMVTGYAKIGRIGEAREVFDMMPERNVVSWNAMVSGYVQNGDLVMSRSLFEEMHERDVTSWNTMITGYTHCGRMKEARELFDRMGERDLVTWMVMISGYVHIDEYYEAWELFVSMVGHGGLLPDQSIFVVTLSAIGGLNDPNLIESLRVLAIKTDYEGDVVVGTAILNAYTRTGCLDLAVKCFEGMWERNDYSWTTMIAALSQSGRLKEAVAYYERVPELSVVSQTAMMTGYAQNGKINEARYIFEGIPNPNVITWNAMITGYAQNGMLDEAANMFSRMPVRNLASWAAMISGFAQNGHNREALEVFLDLHRSGIVPSHSSFTSSLFACANIGAHEIGKQIHSLTVKSGCQFNPYVGNGLISMYAKCKNIVEVSQVFNTMKVRDTASWNSLLSGLSQNSMLDDARNVFEKMPKHDVVSWTAMISGYVQAGQGDVAFHLFLDMLTAGIKPNSSTLTNLLVDCGRLGATKLGKQIHAVMFKLGLDFDVFGGNSLITMYFKCGCKDGFTVFEEMFERDRVTWNAILSGCAQNGFGKEAVDFFEKMKDEGVFPDSISFVGVLCACSHAGLVNEGWNYFYSMTRDYGIMPMEVHYACMVDLLGRAGQLSQAEDFIEKMPIEPDLVVWAALLGACRIHHNVKVGRRVAEKLFQLEPHKAGNYVLLSNIYASLGMWKEVGEVRKLMRVRGVNKEAGTSWVQIKNKIVYFFNGDTSHHRKDEIYSTLKEFYGQLREAGYVPKINFVLHDVEEEQKENELLYHSEKLAIAYCILSTPHGTSIQIMKNLRICGDCHTFTKFMSEVTKREIIIRDGNRFHHFRDGSCSCGAVAVEGLVKYEQILTAMYGSGVKALDYLAEEIDGSSLSTFDKLNSEVHKHSSAQIDLADLIPKELQLAFLTKKRGTFIQGSSGAVETLRVHFKSSSKIFKLIDMCARRRVLLMNEKVAEVLASSNARKKNWFKLQTVVDDFPGERHQLHY</sequence>
<dbReference type="NCBIfam" id="TIGR00756">
    <property type="entry name" value="PPR"/>
    <property type="match status" value="11"/>
</dbReference>
<feature type="repeat" description="PPR" evidence="3">
    <location>
        <begin position="488"/>
        <end position="518"/>
    </location>
</feature>
<dbReference type="Pfam" id="PF01535">
    <property type="entry name" value="PPR"/>
    <property type="match status" value="12"/>
</dbReference>
<comment type="caution">
    <text evidence="5">The sequence shown here is derived from an EMBL/GenBank/DDBJ whole genome shotgun (WGS) entry which is preliminary data.</text>
</comment>
<dbReference type="FunFam" id="1.25.40.10:FF:000125">
    <property type="entry name" value="Pentatricopeptide repeat-containing protein"/>
    <property type="match status" value="1"/>
</dbReference>
<dbReference type="Gene3D" id="1.25.40.10">
    <property type="entry name" value="Tetratricopeptide repeat domain"/>
    <property type="match status" value="8"/>
</dbReference>
<proteinExistence type="inferred from homology"/>
<evidence type="ECO:0000313" key="5">
    <source>
        <dbReference type="EMBL" id="KAF6152508.1"/>
    </source>
</evidence>
<feature type="repeat" description="PPR" evidence="3">
    <location>
        <begin position="294"/>
        <end position="328"/>
    </location>
</feature>